<evidence type="ECO:0000256" key="7">
    <source>
        <dbReference type="ARBA" id="ARBA00048359"/>
    </source>
</evidence>
<evidence type="ECO:0000256" key="6">
    <source>
        <dbReference type="ARBA" id="ARBA00025217"/>
    </source>
</evidence>
<proteinExistence type="inferred from homology"/>
<keyword evidence="1 8" id="KW-0436">Ligase</keyword>
<feature type="domain" description="Aminoacyl-tRNA synthetase class Ia" evidence="9">
    <location>
        <begin position="20"/>
        <end position="514"/>
    </location>
</feature>
<dbReference type="Gene3D" id="1.10.730.10">
    <property type="entry name" value="Isoleucyl-tRNA Synthetase, Domain 1"/>
    <property type="match status" value="1"/>
</dbReference>
<dbReference type="GO" id="GO:0004822">
    <property type="term" value="F:isoleucine-tRNA ligase activity"/>
    <property type="evidence" value="ECO:0007669"/>
    <property type="project" value="UniProtKB-UniRule"/>
</dbReference>
<dbReference type="NCBIfam" id="TIGR00392">
    <property type="entry name" value="ileS"/>
    <property type="match status" value="1"/>
</dbReference>
<name>A0A7K1TXI4_9BACT</name>
<evidence type="ECO:0000256" key="4">
    <source>
        <dbReference type="ARBA" id="ARBA00022917"/>
    </source>
</evidence>
<comment type="cofactor">
    <cofactor evidence="8">
        <name>Zn(2+)</name>
        <dbReference type="ChEBI" id="CHEBI:29105"/>
    </cofactor>
</comment>
<dbReference type="Gene3D" id="3.40.50.620">
    <property type="entry name" value="HUPs"/>
    <property type="match status" value="3"/>
</dbReference>
<keyword evidence="5 8" id="KW-0030">Aminoacyl-tRNA synthetase</keyword>
<keyword evidence="8" id="KW-0963">Cytoplasm</keyword>
<dbReference type="EC" id="6.1.1.5" evidence="8"/>
<comment type="subcellular location">
    <subcellularLocation>
        <location evidence="8">Cytoplasm</location>
    </subcellularLocation>
</comment>
<dbReference type="Pfam" id="PF00133">
    <property type="entry name" value="tRNA-synt_1"/>
    <property type="match status" value="2"/>
</dbReference>
<dbReference type="InterPro" id="IPR002300">
    <property type="entry name" value="aa-tRNA-synth_Ia"/>
</dbReference>
<evidence type="ECO:0000313" key="11">
    <source>
        <dbReference type="EMBL" id="MVT06808.1"/>
    </source>
</evidence>
<evidence type="ECO:0000313" key="12">
    <source>
        <dbReference type="Proteomes" id="UP000461730"/>
    </source>
</evidence>
<dbReference type="PANTHER" id="PTHR42780:SF1">
    <property type="entry name" value="ISOLEUCINE--TRNA LIGASE, CYTOPLASMIC"/>
    <property type="match status" value="1"/>
</dbReference>
<dbReference type="InterPro" id="IPR013155">
    <property type="entry name" value="M/V/L/I-tRNA-synth_anticd-bd"/>
</dbReference>
<dbReference type="HAMAP" id="MF_02003">
    <property type="entry name" value="Ile_tRNA_synth_type2"/>
    <property type="match status" value="1"/>
</dbReference>
<gene>
    <name evidence="8 11" type="primary">ileS</name>
    <name evidence="11" type="ORF">GO493_00940</name>
</gene>
<keyword evidence="3 8" id="KW-0067">ATP-binding</keyword>
<dbReference type="PANTHER" id="PTHR42780">
    <property type="entry name" value="SOLEUCYL-TRNA SYNTHETASE"/>
    <property type="match status" value="1"/>
</dbReference>
<dbReference type="GO" id="GO:0002161">
    <property type="term" value="F:aminoacyl-tRNA deacylase activity"/>
    <property type="evidence" value="ECO:0007669"/>
    <property type="project" value="InterPro"/>
</dbReference>
<keyword evidence="8" id="KW-0862">Zinc</keyword>
<evidence type="ECO:0000259" key="10">
    <source>
        <dbReference type="Pfam" id="PF08264"/>
    </source>
</evidence>
<evidence type="ECO:0000256" key="2">
    <source>
        <dbReference type="ARBA" id="ARBA00022741"/>
    </source>
</evidence>
<dbReference type="InterPro" id="IPR014729">
    <property type="entry name" value="Rossmann-like_a/b/a_fold"/>
</dbReference>
<comment type="function">
    <text evidence="6 8">Catalyzes the attachment of isoleucine to tRNA(Ile). As IleRS can inadvertently accommodate and process structurally similar amino acids such as valine, to avoid such errors it has two additional distinct tRNA(Ile)-dependent editing activities. One activity is designated as 'pretransfer' editing and involves the hydrolysis of activated Val-AMP. The other activity is designated 'posttransfer' editing and involves deacylation of mischarged Val-tRNA(Ile).</text>
</comment>
<dbReference type="PRINTS" id="PR00984">
    <property type="entry name" value="TRNASYNTHILE"/>
</dbReference>
<accession>A0A7K1TXI4</accession>
<comment type="domain">
    <text evidence="8">IleRS has two distinct active sites: one for aminoacylation and one for editing. The misactivated valine is translocated from the active site to the editing site, which sterically excludes the correctly activated isoleucine. The single editing site contains two valyl binding pockets, one specific for each substrate (Val-AMP or Val-tRNA(Ile)).</text>
</comment>
<sequence>MASKYQEYNQLNLPQIEKEILAHWEKNQAFEQSVTLREGATPFVFYEGPPSANGMPGIHHVISRTLKDLVCRYKTMSGFQVKRKGGWDTHGLPVELGVEKTLGITKDDIGKKISVEEYNNTCRTEVLKYKDKWDDLTRKMGYWVDLKSPYITFDNNYIESLWWCVQELYKKGLLYKSKSIQPYSPAAGTGLSSHELNQPGTYKNVKDTTIVAMFKALESENSAFLFDIARKADPAAEVFFMAWTTTPWTLPSNLGLTVGANIEYALIRTFNPYTHLPVFVVMAKDLTGKYFKKEGEDGDFSAYKEGDKVIPWQILSVFRGSQLENIRYEQLLPYVQPESGDPFRVLLGDFVTTEDGTGIVHTAPAFGADDNRVGQKYGIGIMTLVDRQGKFLDTVGEFGGRYVKNYKSDPDYKDVDVDIAVKLKKENRAFRVEKYEHTYPHCWRTDKPVLYYPLDAWFINTTAVKDRMVELNKTINWKPSSTGTGRFGNWLENMVDWNLSRSRYWGTPLPVWNTLNHSFFSPAQVYGSFEPLTRKCIGSRAELKGGYQFVKKEEFTRDILDENSELYKKIKKYNSKLTNSRDEDRINVAPIRTKISKKEEVFAIDLAAANWYYTDLIKKYCVEITNSVIESIDLHKPIVDDILFDHEGAIMYREPDLIDVWFDSGAMPYAQWHYPFENKEEFQKSFPADFIAEGVDQTRGWFYTLHALGAMLFDSVAYKTVVSNGLVLDKNGNKMSKRVGNVVDPFATLEQFGADATRWYLITNASPWDSMKFDLEGIKEVQRKLFSTVYNTYNFFAMYANLDKFTFKEAYIPLEERPEIDRWIISVLNTLVKDVTAYFNDYEPTQAGRAVQTFVDEHLSNWYVRLCRRRFWKGDYGHDKISAYQTLYECLETLSQLMAPVSPFFADWLFGNLNSVSARHAEGSVHHMNFPVAVAGAIDADLEERMQLAQDISSLVLSLRKKVNIKVRQPLQKILIPVQNVHIKEQIEKIGHLIKSEVNVKDIEYLTETEGFIKKKIKPNYKSLGSKMGAKMKAVAAAISAFSAAEIASLEREGQFNLLVENEELLIQLSDVEIISEDIPGWTVANKGALTVALDITITPELLDEGNARELVNRIQKIRKDSDFELTDRIQVKVAVIDSLKSAIINYNDYICTEILADSLEMVPELQDGIEIEVNDLTFNVLVNKKS</sequence>
<feature type="short sequence motif" description="'KMSKS' region" evidence="8">
    <location>
        <begin position="734"/>
        <end position="738"/>
    </location>
</feature>
<keyword evidence="12" id="KW-1185">Reference proteome</keyword>
<dbReference type="SUPFAM" id="SSF52374">
    <property type="entry name" value="Nucleotidylyl transferase"/>
    <property type="match status" value="1"/>
</dbReference>
<keyword evidence="4 8" id="KW-0648">Protein biosynthesis</keyword>
<comment type="catalytic activity">
    <reaction evidence="7 8">
        <text>tRNA(Ile) + L-isoleucine + ATP = L-isoleucyl-tRNA(Ile) + AMP + diphosphate</text>
        <dbReference type="Rhea" id="RHEA:11060"/>
        <dbReference type="Rhea" id="RHEA-COMP:9666"/>
        <dbReference type="Rhea" id="RHEA-COMP:9695"/>
        <dbReference type="ChEBI" id="CHEBI:30616"/>
        <dbReference type="ChEBI" id="CHEBI:33019"/>
        <dbReference type="ChEBI" id="CHEBI:58045"/>
        <dbReference type="ChEBI" id="CHEBI:78442"/>
        <dbReference type="ChEBI" id="CHEBI:78528"/>
        <dbReference type="ChEBI" id="CHEBI:456215"/>
        <dbReference type="EC" id="6.1.1.5"/>
    </reaction>
</comment>
<dbReference type="Proteomes" id="UP000461730">
    <property type="component" value="Unassembled WGS sequence"/>
</dbReference>
<dbReference type="GO" id="GO:0006428">
    <property type="term" value="P:isoleucyl-tRNA aminoacylation"/>
    <property type="evidence" value="ECO:0007669"/>
    <property type="project" value="UniProtKB-UniRule"/>
</dbReference>
<dbReference type="EMBL" id="WRXN01000001">
    <property type="protein sequence ID" value="MVT06808.1"/>
    <property type="molecule type" value="Genomic_DNA"/>
</dbReference>
<feature type="binding site" evidence="8">
    <location>
        <position position="737"/>
    </location>
    <ligand>
        <name>ATP</name>
        <dbReference type="ChEBI" id="CHEBI:30616"/>
    </ligand>
</feature>
<dbReference type="Pfam" id="PF19302">
    <property type="entry name" value="DUF5915"/>
    <property type="match status" value="1"/>
</dbReference>
<evidence type="ECO:0000256" key="8">
    <source>
        <dbReference type="HAMAP-Rule" id="MF_02003"/>
    </source>
</evidence>
<dbReference type="GO" id="GO:0005524">
    <property type="term" value="F:ATP binding"/>
    <property type="evidence" value="ECO:0007669"/>
    <property type="project" value="UniProtKB-UniRule"/>
</dbReference>
<evidence type="ECO:0000256" key="1">
    <source>
        <dbReference type="ARBA" id="ARBA00022598"/>
    </source>
</evidence>
<dbReference type="Pfam" id="PF08264">
    <property type="entry name" value="Anticodon_1"/>
    <property type="match status" value="1"/>
</dbReference>
<keyword evidence="2 8" id="KW-0547">Nucleotide-binding</keyword>
<comment type="caution">
    <text evidence="11">The sequence shown here is derived from an EMBL/GenBank/DDBJ whole genome shotgun (WGS) entry which is preliminary data.</text>
</comment>
<dbReference type="GO" id="GO:0005737">
    <property type="term" value="C:cytoplasm"/>
    <property type="evidence" value="ECO:0007669"/>
    <property type="project" value="UniProtKB-SubCell"/>
</dbReference>
<evidence type="ECO:0000256" key="5">
    <source>
        <dbReference type="ARBA" id="ARBA00023146"/>
    </source>
</evidence>
<dbReference type="GO" id="GO:0000049">
    <property type="term" value="F:tRNA binding"/>
    <property type="evidence" value="ECO:0007669"/>
    <property type="project" value="InterPro"/>
</dbReference>
<keyword evidence="8" id="KW-0479">Metal-binding</keyword>
<dbReference type="Gene3D" id="3.90.740.10">
    <property type="entry name" value="Valyl/Leucyl/Isoleucyl-tRNA synthetase, editing domain"/>
    <property type="match status" value="1"/>
</dbReference>
<feature type="domain" description="Aminoacyl-tRNA synthetase class Ia" evidence="9">
    <location>
        <begin position="617"/>
        <end position="772"/>
    </location>
</feature>
<dbReference type="RefSeq" id="WP_157304190.1">
    <property type="nucleotide sequence ID" value="NZ_WRXN01000001.1"/>
</dbReference>
<feature type="domain" description="Methionyl/Valyl/Leucyl/Isoleucyl-tRNA synthetase anticodon-binding" evidence="10">
    <location>
        <begin position="821"/>
        <end position="974"/>
    </location>
</feature>
<comment type="similarity">
    <text evidence="8">Belongs to the class-I aminoacyl-tRNA synthetase family. IleS type 2 subfamily.</text>
</comment>
<dbReference type="InterPro" id="IPR009080">
    <property type="entry name" value="tRNAsynth_Ia_anticodon-bd"/>
</dbReference>
<dbReference type="InterPro" id="IPR009008">
    <property type="entry name" value="Val/Leu/Ile-tRNA-synth_edit"/>
</dbReference>
<dbReference type="InterPro" id="IPR002301">
    <property type="entry name" value="Ile-tRNA-ligase"/>
</dbReference>
<feature type="short sequence motif" description="'HIGH' region" evidence="8">
    <location>
        <begin position="50"/>
        <end position="60"/>
    </location>
</feature>
<dbReference type="AlphaFoldDB" id="A0A7K1TXI4"/>
<dbReference type="InterPro" id="IPR023586">
    <property type="entry name" value="Ile-tRNA-ligase_type2"/>
</dbReference>
<dbReference type="SUPFAM" id="SSF47323">
    <property type="entry name" value="Anticodon-binding domain of a subclass of class I aminoacyl-tRNA synthetases"/>
    <property type="match status" value="1"/>
</dbReference>
<evidence type="ECO:0000259" key="9">
    <source>
        <dbReference type="Pfam" id="PF00133"/>
    </source>
</evidence>
<reference evidence="11 12" key="1">
    <citation type="submission" date="2019-12" db="EMBL/GenBank/DDBJ databases">
        <title>Chitinophaga sp. strain ysch24 (GDMCC 1.1355), whole genome shotgun sequence.</title>
        <authorList>
            <person name="Zhang X."/>
        </authorList>
    </citation>
    <scope>NUCLEOTIDE SEQUENCE [LARGE SCALE GENOMIC DNA]</scope>
    <source>
        <strain evidence="12">ysch24</strain>
    </source>
</reference>
<dbReference type="InterPro" id="IPR033709">
    <property type="entry name" value="Anticodon_Ile_ABEc"/>
</dbReference>
<dbReference type="GO" id="GO:0008270">
    <property type="term" value="F:zinc ion binding"/>
    <property type="evidence" value="ECO:0007669"/>
    <property type="project" value="UniProtKB-UniRule"/>
</dbReference>
<comment type="subunit">
    <text evidence="8">Monomer.</text>
</comment>
<evidence type="ECO:0000256" key="3">
    <source>
        <dbReference type="ARBA" id="ARBA00022840"/>
    </source>
</evidence>
<organism evidence="11 12">
    <name type="scientific">Chitinophaga tropicalis</name>
    <dbReference type="NCBI Taxonomy" id="2683588"/>
    <lineage>
        <taxon>Bacteria</taxon>
        <taxon>Pseudomonadati</taxon>
        <taxon>Bacteroidota</taxon>
        <taxon>Chitinophagia</taxon>
        <taxon>Chitinophagales</taxon>
        <taxon>Chitinophagaceae</taxon>
        <taxon>Chitinophaga</taxon>
    </lineage>
</organism>
<protein>
    <recommendedName>
        <fullName evidence="8">Isoleucine--tRNA ligase</fullName>
        <ecNumber evidence="8">6.1.1.5</ecNumber>
    </recommendedName>
    <alternativeName>
        <fullName evidence="8">Isoleucyl-tRNA synthetase</fullName>
        <shortName evidence="8">IleRS</shortName>
    </alternativeName>
</protein>
<dbReference type="CDD" id="cd07961">
    <property type="entry name" value="Anticodon_Ia_Ile_ABEc"/>
    <property type="match status" value="1"/>
</dbReference>
<dbReference type="SUPFAM" id="SSF50677">
    <property type="entry name" value="ValRS/IleRS/LeuRS editing domain"/>
    <property type="match status" value="1"/>
</dbReference>